<dbReference type="Pfam" id="PF07510">
    <property type="entry name" value="GmrSD_C"/>
    <property type="match status" value="1"/>
</dbReference>
<keyword evidence="5" id="KW-1185">Reference proteome</keyword>
<dbReference type="EMBL" id="BRVS01000030">
    <property type="protein sequence ID" value="GLB69316.1"/>
    <property type="molecule type" value="Genomic_DNA"/>
</dbReference>
<comment type="caution">
    <text evidence="4">The sequence shown here is derived from an EMBL/GenBank/DDBJ whole genome shotgun (WGS) entry which is preliminary data.</text>
</comment>
<sequence>MQTIRRRVLSLTAAFLTAASLTACTPGHVAQVPAPAGAAESVQTAAPSAGTALEQLATIQIKGRAPKTGYSREQFGDGWLDPDHNGCDARNDVLSRDLSNETFKAGTRDCIVMTGILVDPYTGQTIDFVRGNKTSTLVQIDHVVALSDAWQKGAQQLSSGQRAAFANDPLNLRAADGPTNGAKGDGDAATWLPPNRGFRCEYVATQTAVKAKYGLWMTRAEHDAIEKVLTSSCADQPVPADDGGVALPATEYQNCAEVKARGAAPIRAGDPGWTDRFDGNGDGVGCEG</sequence>
<dbReference type="SMART" id="SM00894">
    <property type="entry name" value="Excalibur"/>
    <property type="match status" value="1"/>
</dbReference>
<feature type="region of interest" description="Disordered" evidence="1">
    <location>
        <begin position="266"/>
        <end position="288"/>
    </location>
</feature>
<dbReference type="PROSITE" id="PS51257">
    <property type="entry name" value="PROKAR_LIPOPROTEIN"/>
    <property type="match status" value="1"/>
</dbReference>
<evidence type="ECO:0000259" key="3">
    <source>
        <dbReference type="SMART" id="SM00894"/>
    </source>
</evidence>
<keyword evidence="2" id="KW-0732">Signal</keyword>
<dbReference type="InterPro" id="IPR011089">
    <property type="entry name" value="GmrSD_C"/>
</dbReference>
<accession>A0ABQ5MZ93</accession>
<protein>
    <submittedName>
        <fullName evidence="4">Calcium-binding protein</fullName>
    </submittedName>
</protein>
<evidence type="ECO:0000313" key="5">
    <source>
        <dbReference type="Proteomes" id="UP001209654"/>
    </source>
</evidence>
<dbReference type="Pfam" id="PF05901">
    <property type="entry name" value="Excalibur"/>
    <property type="match status" value="1"/>
</dbReference>
<evidence type="ECO:0000256" key="1">
    <source>
        <dbReference type="SAM" id="MobiDB-lite"/>
    </source>
</evidence>
<reference evidence="4 5" key="1">
    <citation type="journal article" date="2023" name="Int. J. Syst. Evol. Microbiol.">
        <title>Arthrobacter mangrovi sp. nov., an actinobacterium isolated from the rhizosphere of a mangrove.</title>
        <authorList>
            <person name="Hamada M."/>
            <person name="Saitou S."/>
            <person name="Enomoto N."/>
            <person name="Nanri K."/>
            <person name="Hidaka K."/>
            <person name="Miura T."/>
            <person name="Tamura T."/>
        </authorList>
    </citation>
    <scope>NUCLEOTIDE SEQUENCE [LARGE SCALE GENOMIC DNA]</scope>
    <source>
        <strain evidence="4 5">NBRC 112813</strain>
    </source>
</reference>
<dbReference type="InterPro" id="IPR008613">
    <property type="entry name" value="Excalibur_Ca-bd_domain"/>
</dbReference>
<feature type="chain" id="PRO_5046065371" evidence="2">
    <location>
        <begin position="24"/>
        <end position="288"/>
    </location>
</feature>
<name>A0ABQ5MZ93_9MICC</name>
<proteinExistence type="predicted"/>
<organism evidence="4 5">
    <name type="scientific">Arthrobacter mangrovi</name>
    <dbReference type="NCBI Taxonomy" id="2966350"/>
    <lineage>
        <taxon>Bacteria</taxon>
        <taxon>Bacillati</taxon>
        <taxon>Actinomycetota</taxon>
        <taxon>Actinomycetes</taxon>
        <taxon>Micrococcales</taxon>
        <taxon>Micrococcaceae</taxon>
        <taxon>Arthrobacter</taxon>
    </lineage>
</organism>
<evidence type="ECO:0000256" key="2">
    <source>
        <dbReference type="SAM" id="SignalP"/>
    </source>
</evidence>
<gene>
    <name evidence="4" type="ORF">AHIS1636_37590</name>
</gene>
<dbReference type="Proteomes" id="UP001209654">
    <property type="component" value="Unassembled WGS sequence"/>
</dbReference>
<dbReference type="PANTHER" id="PTHR24094">
    <property type="entry name" value="SECRETED PROTEIN"/>
    <property type="match status" value="1"/>
</dbReference>
<feature type="domain" description="Excalibur calcium-binding" evidence="3">
    <location>
        <begin position="251"/>
        <end position="287"/>
    </location>
</feature>
<feature type="signal peptide" evidence="2">
    <location>
        <begin position="1"/>
        <end position="23"/>
    </location>
</feature>
<dbReference type="RefSeq" id="WP_264797408.1">
    <property type="nucleotide sequence ID" value="NZ_BRVS01000030.1"/>
</dbReference>
<evidence type="ECO:0000313" key="4">
    <source>
        <dbReference type="EMBL" id="GLB69316.1"/>
    </source>
</evidence>
<dbReference type="PANTHER" id="PTHR24094:SF15">
    <property type="entry name" value="AMP-DEPENDENT SYNTHETASE_LIGASE DOMAIN-CONTAINING PROTEIN-RELATED"/>
    <property type="match status" value="1"/>
</dbReference>